<keyword evidence="4" id="KW-1185">Reference proteome</keyword>
<evidence type="ECO:0000256" key="1">
    <source>
        <dbReference type="PROSITE-ProRule" id="PRU00169"/>
    </source>
</evidence>
<protein>
    <recommendedName>
        <fullName evidence="2">Response regulatory domain-containing protein</fullName>
    </recommendedName>
</protein>
<dbReference type="RefSeq" id="WP_273595178.1">
    <property type="nucleotide sequence ID" value="NZ_JAQQXS010000002.1"/>
</dbReference>
<dbReference type="Proteomes" id="UP001219862">
    <property type="component" value="Unassembled WGS sequence"/>
</dbReference>
<dbReference type="EMBL" id="JAQQXS010000002">
    <property type="protein sequence ID" value="MDC8784059.1"/>
    <property type="molecule type" value="Genomic_DNA"/>
</dbReference>
<name>A0ABT5KMF8_9BURK</name>
<feature type="domain" description="Response regulatory" evidence="2">
    <location>
        <begin position="21"/>
        <end position="137"/>
    </location>
</feature>
<evidence type="ECO:0000313" key="4">
    <source>
        <dbReference type="Proteomes" id="UP001219862"/>
    </source>
</evidence>
<sequence>MSSSLPIKPIAANAGSATRVWLMVKAPEPSLVHVLQDVLEESGYAVSLHGFTLKDLAEASVPDAVLLELREADDIASLCEFAAQLKMQPGWGEVPLFLLGTYSEPVQTEMALAAGVTLCLDRPVRPRDLLNCLASLVSKRPSKPLSGVPALGMLDHDSMVVQEQTGRCIWHTTRVRGLMADYFSGGHFERGFLPPELTLWMHRETLRRSAGGESKGLTVLPQAQAGARALRSSSTGAGGKRLSFDLHAVDPDFVGEGHCLIVMREADDWAMRQGLARALTLNAAEAQWLVWLLLGKSQQNMAALQGCSASEWHQLLQGLQQKLGVTSLDAALTLARSQLQALGMPLV</sequence>
<gene>
    <name evidence="3" type="ORF">PRZ01_02500</name>
</gene>
<organism evidence="3 4">
    <name type="scientific">Roseateles koreensis</name>
    <dbReference type="NCBI Taxonomy" id="2987526"/>
    <lineage>
        <taxon>Bacteria</taxon>
        <taxon>Pseudomonadati</taxon>
        <taxon>Pseudomonadota</taxon>
        <taxon>Betaproteobacteria</taxon>
        <taxon>Burkholderiales</taxon>
        <taxon>Sphaerotilaceae</taxon>
        <taxon>Roseateles</taxon>
    </lineage>
</organism>
<evidence type="ECO:0000313" key="3">
    <source>
        <dbReference type="EMBL" id="MDC8784059.1"/>
    </source>
</evidence>
<comment type="caution">
    <text evidence="3">The sequence shown here is derived from an EMBL/GenBank/DDBJ whole genome shotgun (WGS) entry which is preliminary data.</text>
</comment>
<dbReference type="Gene3D" id="3.40.50.2300">
    <property type="match status" value="1"/>
</dbReference>
<dbReference type="InterPro" id="IPR001789">
    <property type="entry name" value="Sig_transdc_resp-reg_receiver"/>
</dbReference>
<dbReference type="SUPFAM" id="SSF52172">
    <property type="entry name" value="CheY-like"/>
    <property type="match status" value="1"/>
</dbReference>
<accession>A0ABT5KMF8</accession>
<proteinExistence type="predicted"/>
<dbReference type="PROSITE" id="PS50110">
    <property type="entry name" value="RESPONSE_REGULATORY"/>
    <property type="match status" value="1"/>
</dbReference>
<evidence type="ECO:0000259" key="2">
    <source>
        <dbReference type="PROSITE" id="PS50110"/>
    </source>
</evidence>
<reference evidence="3 4" key="1">
    <citation type="submission" date="2022-10" db="EMBL/GenBank/DDBJ databases">
        <title>paucibacter sp. hw8 Genome sequencing.</title>
        <authorList>
            <person name="Park S."/>
        </authorList>
    </citation>
    <scope>NUCLEOTIDE SEQUENCE [LARGE SCALE GENOMIC DNA]</scope>
    <source>
        <strain evidence="4">hw8</strain>
    </source>
</reference>
<comment type="caution">
    <text evidence="1">Lacks conserved residue(s) required for the propagation of feature annotation.</text>
</comment>
<dbReference type="InterPro" id="IPR011006">
    <property type="entry name" value="CheY-like_superfamily"/>
</dbReference>